<keyword evidence="4" id="KW-1185">Reference proteome</keyword>
<comment type="caution">
    <text evidence="3">The sequence shown here is derived from an EMBL/GenBank/DDBJ whole genome shotgun (WGS) entry which is preliminary data.</text>
</comment>
<dbReference type="EMBL" id="SIXF01000024">
    <property type="protein sequence ID" value="TBO40371.1"/>
    <property type="molecule type" value="Genomic_DNA"/>
</dbReference>
<dbReference type="AlphaFoldDB" id="A0A4Q9H9C8"/>
<organism evidence="3 4">
    <name type="scientific">Pedobacter kyonggii</name>
    <dbReference type="NCBI Taxonomy" id="1926871"/>
    <lineage>
        <taxon>Bacteria</taxon>
        <taxon>Pseudomonadati</taxon>
        <taxon>Bacteroidota</taxon>
        <taxon>Sphingobacteriia</taxon>
        <taxon>Sphingobacteriales</taxon>
        <taxon>Sphingobacteriaceae</taxon>
        <taxon>Pedobacter</taxon>
    </lineage>
</organism>
<protein>
    <recommendedName>
        <fullName evidence="2">DUF2268 domain-containing protein</fullName>
    </recommendedName>
</protein>
<feature type="chain" id="PRO_5020513438" description="DUF2268 domain-containing protein" evidence="1">
    <location>
        <begin position="21"/>
        <end position="295"/>
    </location>
</feature>
<feature type="signal peptide" evidence="1">
    <location>
        <begin position="1"/>
        <end position="20"/>
    </location>
</feature>
<evidence type="ECO:0000259" key="2">
    <source>
        <dbReference type="Pfam" id="PF10026"/>
    </source>
</evidence>
<dbReference type="Proteomes" id="UP000291819">
    <property type="component" value="Unassembled WGS sequence"/>
</dbReference>
<feature type="domain" description="DUF2268" evidence="2">
    <location>
        <begin position="150"/>
        <end position="268"/>
    </location>
</feature>
<evidence type="ECO:0000256" key="1">
    <source>
        <dbReference type="SAM" id="SignalP"/>
    </source>
</evidence>
<dbReference type="RefSeq" id="WP_131031635.1">
    <property type="nucleotide sequence ID" value="NZ_SIXF01000024.1"/>
</dbReference>
<evidence type="ECO:0000313" key="3">
    <source>
        <dbReference type="EMBL" id="TBO40371.1"/>
    </source>
</evidence>
<gene>
    <name evidence="3" type="ORF">EYS08_19215</name>
</gene>
<sequence length="295" mass="33601">MKNALLTLFAIIILFDFSSAQSVSDPLKASFVTRDITNFWKAFDKIDAEPQTNPFENIYLKPGSTGVQAFTKGRIENATSLLSTVRERKNDYEKARLNSLRMLDNEKQCRAAFMALKYLYPIAVYPNVYFVIGRFNSGGHSNPKGLIIGAEMIQSAAVPYMVAHELIHYQQDSIPKKSLDLLAACINEGSADFIGELISGGGPNKQTHSYGNANEAKLWLEFKEIMDDREDSHDWMYNYKPKNGYPPDLGYWIGYKITEAYYEKATDKKKAISDILHIRDFRKFLYESGYASKFR</sequence>
<reference evidence="3 4" key="1">
    <citation type="submission" date="2019-02" db="EMBL/GenBank/DDBJ databases">
        <title>Pedobacter kyonggii whole genome sequence analysis.</title>
        <authorList>
            <person name="Dahal R.H."/>
        </authorList>
    </citation>
    <scope>NUCLEOTIDE SEQUENCE [LARGE SCALE GENOMIC DNA]</scope>
    <source>
        <strain evidence="3 4">K-4-11-1</strain>
    </source>
</reference>
<accession>A0A4Q9H9C8</accession>
<keyword evidence="1" id="KW-0732">Signal</keyword>
<dbReference type="OrthoDB" id="6402335at2"/>
<evidence type="ECO:0000313" key="4">
    <source>
        <dbReference type="Proteomes" id="UP000291819"/>
    </source>
</evidence>
<proteinExistence type="predicted"/>
<dbReference type="Pfam" id="PF10026">
    <property type="entry name" value="DUF2268"/>
    <property type="match status" value="1"/>
</dbReference>
<name>A0A4Q9H9C8_9SPHI</name>
<dbReference type="InterPro" id="IPR018728">
    <property type="entry name" value="DUF2268"/>
</dbReference>